<dbReference type="InterPro" id="IPR020904">
    <property type="entry name" value="Sc_DH/Rdtase_CS"/>
</dbReference>
<evidence type="ECO:0000313" key="3">
    <source>
        <dbReference type="EMBL" id="RVX71621.1"/>
    </source>
</evidence>
<reference evidence="3 4" key="1">
    <citation type="submission" date="2017-03" db="EMBL/GenBank/DDBJ databases">
        <title>Genomes of endolithic fungi from Antarctica.</title>
        <authorList>
            <person name="Coleine C."/>
            <person name="Masonjones S."/>
            <person name="Stajich J.E."/>
        </authorList>
    </citation>
    <scope>NUCLEOTIDE SEQUENCE [LARGE SCALE GENOMIC DNA]</scope>
    <source>
        <strain evidence="3 4">CCFEE 6314</strain>
    </source>
</reference>
<dbReference type="PRINTS" id="PR00080">
    <property type="entry name" value="SDRFAMILY"/>
</dbReference>
<dbReference type="InterPro" id="IPR002347">
    <property type="entry name" value="SDR_fam"/>
</dbReference>
<dbReference type="EMBL" id="NAJM01000016">
    <property type="protein sequence ID" value="RVX71621.1"/>
    <property type="molecule type" value="Genomic_DNA"/>
</dbReference>
<dbReference type="GO" id="GO:0016616">
    <property type="term" value="F:oxidoreductase activity, acting on the CH-OH group of donors, NAD or NADP as acceptor"/>
    <property type="evidence" value="ECO:0007669"/>
    <property type="project" value="TreeGrafter"/>
</dbReference>
<dbReference type="Gene3D" id="3.40.50.720">
    <property type="entry name" value="NAD(P)-binding Rossmann-like Domain"/>
    <property type="match status" value="1"/>
</dbReference>
<protein>
    <submittedName>
        <fullName evidence="3">Uncharacterized protein</fullName>
    </submittedName>
</protein>
<dbReference type="PROSITE" id="PS00061">
    <property type="entry name" value="ADH_SHORT"/>
    <property type="match status" value="1"/>
</dbReference>
<dbReference type="Proteomes" id="UP000288859">
    <property type="component" value="Unassembled WGS sequence"/>
</dbReference>
<evidence type="ECO:0000313" key="4">
    <source>
        <dbReference type="Proteomes" id="UP000288859"/>
    </source>
</evidence>
<dbReference type="CDD" id="cd05233">
    <property type="entry name" value="SDR_c"/>
    <property type="match status" value="1"/>
</dbReference>
<gene>
    <name evidence="3" type="ORF">B0A52_03805</name>
</gene>
<comment type="caution">
    <text evidence="3">The sequence shown here is derived from an EMBL/GenBank/DDBJ whole genome shotgun (WGS) entry which is preliminary data.</text>
</comment>
<dbReference type="VEuPathDB" id="FungiDB:PV10_08445"/>
<dbReference type="PANTHER" id="PTHR42760:SF45">
    <property type="entry name" value="SHORT CHAIN DEHYDROGENASE_REDUCTASE FAMILY PROTEIN, PUTATIVE (AFU_ORTHOLOGUE AFUA_3G09150)-RELATED"/>
    <property type="match status" value="1"/>
</dbReference>
<evidence type="ECO:0000256" key="2">
    <source>
        <dbReference type="ARBA" id="ARBA00022857"/>
    </source>
</evidence>
<dbReference type="GO" id="GO:0048038">
    <property type="term" value="F:quinone binding"/>
    <property type="evidence" value="ECO:0007669"/>
    <property type="project" value="TreeGrafter"/>
</dbReference>
<proteinExistence type="inferred from homology"/>
<dbReference type="Pfam" id="PF13561">
    <property type="entry name" value="adh_short_C2"/>
    <property type="match status" value="1"/>
</dbReference>
<dbReference type="AlphaFoldDB" id="A0A438N788"/>
<accession>A0A438N788</accession>
<sequence>MASIAGKVYALTGAKSGLGLVVASTLARLNARAISISDLNRDHFQSVRSTLSSINPKVQLLTSQVDVTRSAEVNGWIEETVDKFGDLDGAVNCAGTINNLSTETKPHFLNETDESWTRVLNTNLTGTLYSMRAEVKAMLTLPKKPRSIVNISSAASLFHDPTIMSYCVTKAGIAGLTTTIAKDLAGTDIRVNAVSPTKRKTQEQKCITMRAVKTGMALQWYKNEEEALVDMARRGITLLEPDRVANAIVWLLGDESGDVSGVNIPIGASDP</sequence>
<organism evidence="3 4">
    <name type="scientific">Exophiala mesophila</name>
    <name type="common">Black yeast-like fungus</name>
    <dbReference type="NCBI Taxonomy" id="212818"/>
    <lineage>
        <taxon>Eukaryota</taxon>
        <taxon>Fungi</taxon>
        <taxon>Dikarya</taxon>
        <taxon>Ascomycota</taxon>
        <taxon>Pezizomycotina</taxon>
        <taxon>Eurotiomycetes</taxon>
        <taxon>Chaetothyriomycetidae</taxon>
        <taxon>Chaetothyriales</taxon>
        <taxon>Herpotrichiellaceae</taxon>
        <taxon>Exophiala</taxon>
    </lineage>
</organism>
<dbReference type="OrthoDB" id="1669814at2759"/>
<dbReference type="PRINTS" id="PR00081">
    <property type="entry name" value="GDHRDH"/>
</dbReference>
<comment type="similarity">
    <text evidence="1">Belongs to the short-chain dehydrogenases/reductases (SDR) family.</text>
</comment>
<dbReference type="InterPro" id="IPR036291">
    <property type="entry name" value="NAD(P)-bd_dom_sf"/>
</dbReference>
<dbReference type="GO" id="GO:0006633">
    <property type="term" value="P:fatty acid biosynthetic process"/>
    <property type="evidence" value="ECO:0007669"/>
    <property type="project" value="TreeGrafter"/>
</dbReference>
<dbReference type="SUPFAM" id="SSF51735">
    <property type="entry name" value="NAD(P)-binding Rossmann-fold domains"/>
    <property type="match status" value="1"/>
</dbReference>
<dbReference type="PANTHER" id="PTHR42760">
    <property type="entry name" value="SHORT-CHAIN DEHYDROGENASES/REDUCTASES FAMILY MEMBER"/>
    <property type="match status" value="1"/>
</dbReference>
<name>A0A438N788_EXOME</name>
<keyword evidence="2" id="KW-0521">NADP</keyword>
<evidence type="ECO:0000256" key="1">
    <source>
        <dbReference type="ARBA" id="ARBA00006484"/>
    </source>
</evidence>